<feature type="transmembrane region" description="Helical" evidence="1">
    <location>
        <begin position="35"/>
        <end position="51"/>
    </location>
</feature>
<reference evidence="3" key="1">
    <citation type="submission" date="2019-09" db="EMBL/GenBank/DDBJ databases">
        <title>Organ-specific transcriptomic study of the physiology of the cattle tick, Rhipicephalus microplus.</title>
        <authorList>
            <person name="Tirloni L."/>
            <person name="Braz G."/>
            <person name="Gandara A.C.P."/>
            <person name="Sabadin G.A."/>
            <person name="da Silva R.M."/>
            <person name="Guizzo M.G."/>
            <person name="Machado J.A."/>
            <person name="Costa E.P."/>
            <person name="Gomes H.F."/>
            <person name="Moraes J."/>
            <person name="Mota M.B.S."/>
            <person name="Mesquita R.D."/>
            <person name="Alvarenga P.H."/>
            <person name="Alves F."/>
            <person name="Seixas A."/>
            <person name="da Fonseca R.N."/>
            <person name="Fogaca A."/>
            <person name="Logullo C."/>
            <person name="Tanaka A."/>
            <person name="Daffre S."/>
            <person name="Termignoni C."/>
            <person name="Vaz I.S.Jr."/>
            <person name="Oliveira P.L."/>
            <person name="Ribeiro J.M."/>
        </authorList>
    </citation>
    <scope>NUCLEOTIDE SEQUENCE</scope>
    <source>
        <strain evidence="3">Porto Alegre</strain>
    </source>
</reference>
<keyword evidence="1" id="KW-0812">Transmembrane</keyword>
<name>A0A6M2DDF8_RHIMP</name>
<protein>
    <submittedName>
        <fullName evidence="3">Putative secreted protein</fullName>
    </submittedName>
</protein>
<dbReference type="EMBL" id="GHWJ01010481">
    <property type="protein sequence ID" value="NOV43218.1"/>
    <property type="molecule type" value="Transcribed_RNA"/>
</dbReference>
<evidence type="ECO:0000313" key="3">
    <source>
        <dbReference type="EMBL" id="NOV43218.1"/>
    </source>
</evidence>
<sequence>MFFLSVLCMYFLVFTPACAVKSLHYVQIKKKGTRVVLFLVPVISVLIIFNEKSVRTRWPFRVDSKRSIYSKIFFLRQTATPV</sequence>
<evidence type="ECO:0000256" key="1">
    <source>
        <dbReference type="SAM" id="Phobius"/>
    </source>
</evidence>
<feature type="chain" id="PRO_5026745016" evidence="2">
    <location>
        <begin position="20"/>
        <end position="82"/>
    </location>
</feature>
<organism evidence="3">
    <name type="scientific">Rhipicephalus microplus</name>
    <name type="common">Cattle tick</name>
    <name type="synonym">Boophilus microplus</name>
    <dbReference type="NCBI Taxonomy" id="6941"/>
    <lineage>
        <taxon>Eukaryota</taxon>
        <taxon>Metazoa</taxon>
        <taxon>Ecdysozoa</taxon>
        <taxon>Arthropoda</taxon>
        <taxon>Chelicerata</taxon>
        <taxon>Arachnida</taxon>
        <taxon>Acari</taxon>
        <taxon>Parasitiformes</taxon>
        <taxon>Ixodida</taxon>
        <taxon>Ixodoidea</taxon>
        <taxon>Ixodidae</taxon>
        <taxon>Rhipicephalinae</taxon>
        <taxon>Rhipicephalus</taxon>
        <taxon>Boophilus</taxon>
    </lineage>
</organism>
<feature type="signal peptide" evidence="2">
    <location>
        <begin position="1"/>
        <end position="19"/>
    </location>
</feature>
<keyword evidence="1" id="KW-0472">Membrane</keyword>
<proteinExistence type="predicted"/>
<evidence type="ECO:0000256" key="2">
    <source>
        <dbReference type="SAM" id="SignalP"/>
    </source>
</evidence>
<dbReference type="AlphaFoldDB" id="A0A6M2DDF8"/>
<accession>A0A6M2DDF8</accession>
<keyword evidence="1" id="KW-1133">Transmembrane helix</keyword>
<keyword evidence="2" id="KW-0732">Signal</keyword>